<keyword evidence="2" id="KW-1185">Reference proteome</keyword>
<dbReference type="SUPFAM" id="SSF54427">
    <property type="entry name" value="NTF2-like"/>
    <property type="match status" value="1"/>
</dbReference>
<reference evidence="1 2" key="1">
    <citation type="journal article" date="2012" name="PLoS Pathog.">
        <title>Diverse lifestyles and strategies of plant pathogenesis encoded in the genomes of eighteen Dothideomycetes fungi.</title>
        <authorList>
            <person name="Ohm R.A."/>
            <person name="Feau N."/>
            <person name="Henrissat B."/>
            <person name="Schoch C.L."/>
            <person name="Horwitz B.A."/>
            <person name="Barry K.W."/>
            <person name="Condon B.J."/>
            <person name="Copeland A.C."/>
            <person name="Dhillon B."/>
            <person name="Glaser F."/>
            <person name="Hesse C.N."/>
            <person name="Kosti I."/>
            <person name="LaButti K."/>
            <person name="Lindquist E.A."/>
            <person name="Lucas S."/>
            <person name="Salamov A.A."/>
            <person name="Bradshaw R.E."/>
            <person name="Ciuffetti L."/>
            <person name="Hamelin R.C."/>
            <person name="Kema G.H.J."/>
            <person name="Lawrence C."/>
            <person name="Scott J.A."/>
            <person name="Spatafora J.W."/>
            <person name="Turgeon B.G."/>
            <person name="de Wit P.J.G.M."/>
            <person name="Zhong S."/>
            <person name="Goodwin S.B."/>
            <person name="Grigoriev I.V."/>
        </authorList>
    </citation>
    <scope>NUCLEOTIDE SEQUENCE [LARGE SCALE GENOMIC DNA]</scope>
    <source>
        <strain evidence="1 2">SO2202</strain>
    </source>
</reference>
<dbReference type="HOGENOM" id="CLU_1723479_0_0_1"/>
<dbReference type="RefSeq" id="XP_016762433.1">
    <property type="nucleotide sequence ID" value="XM_016901175.1"/>
</dbReference>
<dbReference type="OMA" id="NESKYSH"/>
<dbReference type="EMBL" id="KB456262">
    <property type="protein sequence ID" value="EMF14312.1"/>
    <property type="molecule type" value="Genomic_DNA"/>
</dbReference>
<dbReference type="eggNOG" id="ENOG502TFSG">
    <property type="taxonomic scope" value="Eukaryota"/>
</dbReference>
<dbReference type="GeneID" id="27898312"/>
<evidence type="ECO:0000313" key="2">
    <source>
        <dbReference type="Proteomes" id="UP000016931"/>
    </source>
</evidence>
<dbReference type="OrthoDB" id="3624600at2759"/>
<accession>M3B3G2</accession>
<evidence type="ECO:0000313" key="1">
    <source>
        <dbReference type="EMBL" id="EMF14312.1"/>
    </source>
</evidence>
<sequence>MDNTSRLSKAVAQNFIDALDSRNFDVLPSMFTDTAGWWVMGERNVSWGGYLRAHERIPLSMQMLGQFSQYSMKAFNIIAEGVQVMAELEVVSSNQDGKSYTNSVVMAFTIDSRQKRILLLREYLDNQQVINFMEASGSTAGSVDKNIEAVGM</sequence>
<dbReference type="Proteomes" id="UP000016931">
    <property type="component" value="Unassembled WGS sequence"/>
</dbReference>
<evidence type="ECO:0008006" key="3">
    <source>
        <dbReference type="Google" id="ProtNLM"/>
    </source>
</evidence>
<dbReference type="Gene3D" id="3.10.450.50">
    <property type="match status" value="1"/>
</dbReference>
<protein>
    <recommendedName>
        <fullName evidence="3">SnoaL-like domain-containing protein</fullName>
    </recommendedName>
</protein>
<dbReference type="InterPro" id="IPR032710">
    <property type="entry name" value="NTF2-like_dom_sf"/>
</dbReference>
<gene>
    <name evidence="1" type="ORF">SEPMUDRAFT_115593</name>
</gene>
<name>M3B3G2_SPHMS</name>
<proteinExistence type="predicted"/>
<dbReference type="AlphaFoldDB" id="M3B3G2"/>
<organism evidence="1 2">
    <name type="scientific">Sphaerulina musiva (strain SO2202)</name>
    <name type="common">Poplar stem canker fungus</name>
    <name type="synonym">Septoria musiva</name>
    <dbReference type="NCBI Taxonomy" id="692275"/>
    <lineage>
        <taxon>Eukaryota</taxon>
        <taxon>Fungi</taxon>
        <taxon>Dikarya</taxon>
        <taxon>Ascomycota</taxon>
        <taxon>Pezizomycotina</taxon>
        <taxon>Dothideomycetes</taxon>
        <taxon>Dothideomycetidae</taxon>
        <taxon>Mycosphaerellales</taxon>
        <taxon>Mycosphaerellaceae</taxon>
        <taxon>Sphaerulina</taxon>
    </lineage>
</organism>